<organism evidence="1">
    <name type="scientific">marine metagenome</name>
    <dbReference type="NCBI Taxonomy" id="408172"/>
    <lineage>
        <taxon>unclassified sequences</taxon>
        <taxon>metagenomes</taxon>
        <taxon>ecological metagenomes</taxon>
    </lineage>
</organism>
<protein>
    <recommendedName>
        <fullName evidence="2">SLA1 homology domain-containing protein</fullName>
    </recommendedName>
</protein>
<evidence type="ECO:0008006" key="2">
    <source>
        <dbReference type="Google" id="ProtNLM"/>
    </source>
</evidence>
<dbReference type="EMBL" id="UINC01171611">
    <property type="protein sequence ID" value="SVD76265.1"/>
    <property type="molecule type" value="Genomic_DNA"/>
</dbReference>
<dbReference type="AlphaFoldDB" id="A0A382Y054"/>
<sequence length="180" mass="20217">MNATKILHLSLLFATHIVFGQADLHEWTNSGGTTIKAKFIRADAQTVTLFMNGRNFVVKLSDLKPGSQALARKLSNPVPTIDPRPAAKEKKSFPEIRAIKADWGGASLRDIGKVLNSSARQLWPHASQEELKPIIVDRSRTGPIVLFRRGNEGQYIVRLDTHKTFWSQYAFQFAHEFGHI</sequence>
<gene>
    <name evidence="1" type="ORF">METZ01_LOCUS429119</name>
</gene>
<proteinExistence type="predicted"/>
<accession>A0A382Y054</accession>
<name>A0A382Y054_9ZZZZ</name>
<feature type="non-terminal residue" evidence="1">
    <location>
        <position position="180"/>
    </location>
</feature>
<reference evidence="1" key="1">
    <citation type="submission" date="2018-05" db="EMBL/GenBank/DDBJ databases">
        <authorList>
            <person name="Lanie J.A."/>
            <person name="Ng W.-L."/>
            <person name="Kazmierczak K.M."/>
            <person name="Andrzejewski T.M."/>
            <person name="Davidsen T.M."/>
            <person name="Wayne K.J."/>
            <person name="Tettelin H."/>
            <person name="Glass J.I."/>
            <person name="Rusch D."/>
            <person name="Podicherti R."/>
            <person name="Tsui H.-C.T."/>
            <person name="Winkler M.E."/>
        </authorList>
    </citation>
    <scope>NUCLEOTIDE SEQUENCE</scope>
</reference>
<evidence type="ECO:0000313" key="1">
    <source>
        <dbReference type="EMBL" id="SVD76265.1"/>
    </source>
</evidence>